<evidence type="ECO:0000313" key="2">
    <source>
        <dbReference type="Proteomes" id="UP000256779"/>
    </source>
</evidence>
<accession>A0A3D9KWC3</accession>
<dbReference type="OrthoDB" id="4166375at2"/>
<sequence length="235" mass="27331">MEGLEASQKIIDLGKSIVKELELDPGADTLSKWMAHYVAEKIEVAKKLTGSKKAKAEKECFEIILKLWEDRFAVPTLKSYLDDFKPFFETLEKLRFFKEKPFFYPPEVHFDIHEECKESENAKAINSLDHALLIDKIARSIISELLSQTVFQINLSEEKLEYLKNAIDLIDYQDRRIITFTSDYKKYLESQADDGANERIDELKIKLSQLEEFDSIKKGLIDKFNGELKELESHN</sequence>
<proteinExistence type="predicted"/>
<dbReference type="Proteomes" id="UP000256779">
    <property type="component" value="Unassembled WGS sequence"/>
</dbReference>
<gene>
    <name evidence="1" type="ORF">C7460_1304</name>
</gene>
<reference evidence="1 2" key="1">
    <citation type="submission" date="2018-07" db="EMBL/GenBank/DDBJ databases">
        <title>Genomic Encyclopedia of Type Strains, Phase IV (KMG-IV): sequencing the most valuable type-strain genomes for metagenomic binning, comparative biology and taxonomic classification.</title>
        <authorList>
            <person name="Goeker M."/>
        </authorList>
    </citation>
    <scope>NUCLEOTIDE SEQUENCE [LARGE SCALE GENOMIC DNA]</scope>
    <source>
        <strain evidence="1 2">DSM 4134</strain>
    </source>
</reference>
<dbReference type="RefSeq" id="WP_115870205.1">
    <property type="nucleotide sequence ID" value="NZ_QREG01000030.1"/>
</dbReference>
<dbReference type="AlphaFoldDB" id="A0A3D9KWC3"/>
<keyword evidence="2" id="KW-1185">Reference proteome</keyword>
<organism evidence="1 2">
    <name type="scientific">Marinoscillum furvescens DSM 4134</name>
    <dbReference type="NCBI Taxonomy" id="1122208"/>
    <lineage>
        <taxon>Bacteria</taxon>
        <taxon>Pseudomonadati</taxon>
        <taxon>Bacteroidota</taxon>
        <taxon>Cytophagia</taxon>
        <taxon>Cytophagales</taxon>
        <taxon>Reichenbachiellaceae</taxon>
        <taxon>Marinoscillum</taxon>
    </lineage>
</organism>
<name>A0A3D9KWC3_MARFU</name>
<protein>
    <submittedName>
        <fullName evidence="1">Uncharacterized protein</fullName>
    </submittedName>
</protein>
<dbReference type="EMBL" id="QREG01000030">
    <property type="protein sequence ID" value="RED92436.1"/>
    <property type="molecule type" value="Genomic_DNA"/>
</dbReference>
<evidence type="ECO:0000313" key="1">
    <source>
        <dbReference type="EMBL" id="RED92436.1"/>
    </source>
</evidence>
<comment type="caution">
    <text evidence="1">The sequence shown here is derived from an EMBL/GenBank/DDBJ whole genome shotgun (WGS) entry which is preliminary data.</text>
</comment>